<dbReference type="OrthoDB" id="3059243at2759"/>
<feature type="chain" id="PRO_5034995763" evidence="2">
    <location>
        <begin position="21"/>
        <end position="291"/>
    </location>
</feature>
<feature type="signal peptide" evidence="2">
    <location>
        <begin position="1"/>
        <end position="20"/>
    </location>
</feature>
<organism evidence="3 4">
    <name type="scientific">Collybiopsis confluens</name>
    <dbReference type="NCBI Taxonomy" id="2823264"/>
    <lineage>
        <taxon>Eukaryota</taxon>
        <taxon>Fungi</taxon>
        <taxon>Dikarya</taxon>
        <taxon>Basidiomycota</taxon>
        <taxon>Agaricomycotina</taxon>
        <taxon>Agaricomycetes</taxon>
        <taxon>Agaricomycetidae</taxon>
        <taxon>Agaricales</taxon>
        <taxon>Marasmiineae</taxon>
        <taxon>Omphalotaceae</taxon>
        <taxon>Collybiopsis</taxon>
    </lineage>
</organism>
<feature type="region of interest" description="Disordered" evidence="1">
    <location>
        <begin position="32"/>
        <end position="80"/>
    </location>
</feature>
<keyword evidence="2" id="KW-0732">Signal</keyword>
<dbReference type="EMBL" id="JAACJN010000093">
    <property type="protein sequence ID" value="KAF5375965.1"/>
    <property type="molecule type" value="Genomic_DNA"/>
</dbReference>
<feature type="compositionally biased region" description="Polar residues" evidence="1">
    <location>
        <begin position="32"/>
        <end position="45"/>
    </location>
</feature>
<name>A0A8H5LZQ4_9AGAR</name>
<evidence type="ECO:0000313" key="3">
    <source>
        <dbReference type="EMBL" id="KAF5375965.1"/>
    </source>
</evidence>
<comment type="caution">
    <text evidence="3">The sequence shown here is derived from an EMBL/GenBank/DDBJ whole genome shotgun (WGS) entry which is preliminary data.</text>
</comment>
<proteinExistence type="predicted"/>
<feature type="compositionally biased region" description="Basic residues" evidence="1">
    <location>
        <begin position="66"/>
        <end position="77"/>
    </location>
</feature>
<gene>
    <name evidence="3" type="ORF">D9757_008843</name>
</gene>
<keyword evidence="4" id="KW-1185">Reference proteome</keyword>
<protein>
    <submittedName>
        <fullName evidence="3">Uncharacterized protein</fullName>
    </submittedName>
</protein>
<evidence type="ECO:0000256" key="2">
    <source>
        <dbReference type="SAM" id="SignalP"/>
    </source>
</evidence>
<sequence length="291" mass="31604">MFRLCYSLRLILVGLVVISSFTCDGMPAPLPNETSLPKSPASTTPKLAPQIAPPPAKSKACPLKTPSKKQGKTHSLFRRSGPADVSRDITLYHGTTPSSVTGLKAGIDLVRGTAKFGDFSDNYGFYLTDQMKAAGQFVCHSPNKPKTSSTSIFEYKWAGSSVPSAEIYKFTGVSTTWQDFVGSNNNPTGYNPRRKGSTKKSTQYRKDADAILEGKVMITGPMNLEEDKDLTDNFWQYALINQGSVGKLTLVAVHKNIPCSKFPSRTIGVTDSQGPSEDFPEAVKTEFKGIC</sequence>
<accession>A0A8H5LZQ4</accession>
<feature type="region of interest" description="Disordered" evidence="1">
    <location>
        <begin position="183"/>
        <end position="204"/>
    </location>
</feature>
<dbReference type="Proteomes" id="UP000518752">
    <property type="component" value="Unassembled WGS sequence"/>
</dbReference>
<dbReference type="AlphaFoldDB" id="A0A8H5LZQ4"/>
<reference evidence="3 4" key="1">
    <citation type="journal article" date="2020" name="ISME J.">
        <title>Uncovering the hidden diversity of litter-decomposition mechanisms in mushroom-forming fungi.</title>
        <authorList>
            <person name="Floudas D."/>
            <person name="Bentzer J."/>
            <person name="Ahren D."/>
            <person name="Johansson T."/>
            <person name="Persson P."/>
            <person name="Tunlid A."/>
        </authorList>
    </citation>
    <scope>NUCLEOTIDE SEQUENCE [LARGE SCALE GENOMIC DNA]</scope>
    <source>
        <strain evidence="3 4">CBS 406.79</strain>
    </source>
</reference>
<evidence type="ECO:0000313" key="4">
    <source>
        <dbReference type="Proteomes" id="UP000518752"/>
    </source>
</evidence>
<evidence type="ECO:0000256" key="1">
    <source>
        <dbReference type="SAM" id="MobiDB-lite"/>
    </source>
</evidence>